<sequence>MSYTPAGSFDYIFKVLLIGDAGVGKSSILLRFTDDSFEEQMASTIGVDFRVKTVTLGGKTVKLTIWDTAGQERFRTLTSSYYRGCHGVILVYDVNERESFTHLQQWLEELELYSTTQHFVKLLVGNKIDVKDRQVTVEEAETFARRQAMMYIETSAKTREGIRQAFEEVVQKILDSPALIQDVTGGPSQLGGLRGLAPPDEDASSGSCGGYC</sequence>
<dbReference type="GO" id="GO:0003924">
    <property type="term" value="F:GTPase activity"/>
    <property type="evidence" value="ECO:0007669"/>
    <property type="project" value="InterPro"/>
</dbReference>
<comment type="caution">
    <text evidence="10">The sequence shown here is derived from an EMBL/GenBank/DDBJ whole genome shotgun (WGS) entry which is preliminary data.</text>
</comment>
<keyword evidence="7" id="KW-0449">Lipoprotein</keyword>
<evidence type="ECO:0000256" key="8">
    <source>
        <dbReference type="ARBA" id="ARBA00023289"/>
    </source>
</evidence>
<proteinExistence type="inferred from homology"/>
<gene>
    <name evidence="10" type="ORF">Ctob_003946</name>
</gene>
<accession>A0A0M0JB56</accession>
<protein>
    <submittedName>
        <fullName evidence="10">Member ras oncogene family</fullName>
    </submittedName>
</protein>
<feature type="region of interest" description="Disordered" evidence="9">
    <location>
        <begin position="190"/>
        <end position="212"/>
    </location>
</feature>
<evidence type="ECO:0000256" key="2">
    <source>
        <dbReference type="ARBA" id="ARBA00022448"/>
    </source>
</evidence>
<keyword evidence="2" id="KW-0813">Transport</keyword>
<dbReference type="InterPro" id="IPR005225">
    <property type="entry name" value="Small_GTP-bd"/>
</dbReference>
<dbReference type="InterPro" id="IPR050227">
    <property type="entry name" value="Rab"/>
</dbReference>
<dbReference type="Pfam" id="PF00071">
    <property type="entry name" value="Ras"/>
    <property type="match status" value="1"/>
</dbReference>
<evidence type="ECO:0000256" key="4">
    <source>
        <dbReference type="ARBA" id="ARBA00022741"/>
    </source>
</evidence>
<dbReference type="GO" id="GO:0005525">
    <property type="term" value="F:GTP binding"/>
    <property type="evidence" value="ECO:0007669"/>
    <property type="project" value="UniProtKB-KW"/>
</dbReference>
<dbReference type="CDD" id="cd01863">
    <property type="entry name" value="Rab18"/>
    <property type="match status" value="1"/>
</dbReference>
<dbReference type="SMART" id="SM00175">
    <property type="entry name" value="RAB"/>
    <property type="match status" value="1"/>
</dbReference>
<dbReference type="SUPFAM" id="SSF52540">
    <property type="entry name" value="P-loop containing nucleoside triphosphate hydrolases"/>
    <property type="match status" value="1"/>
</dbReference>
<dbReference type="AlphaFoldDB" id="A0A0M0JB56"/>
<comment type="similarity">
    <text evidence="1">Belongs to the small GTPase superfamily. Rab family.</text>
</comment>
<dbReference type="Gene3D" id="3.40.50.300">
    <property type="entry name" value="P-loop containing nucleotide triphosphate hydrolases"/>
    <property type="match status" value="1"/>
</dbReference>
<dbReference type="NCBIfam" id="TIGR00231">
    <property type="entry name" value="small_GTP"/>
    <property type="match status" value="1"/>
</dbReference>
<dbReference type="SMART" id="SM00176">
    <property type="entry name" value="RAN"/>
    <property type="match status" value="1"/>
</dbReference>
<dbReference type="PRINTS" id="PR00449">
    <property type="entry name" value="RASTRNSFRMNG"/>
</dbReference>
<evidence type="ECO:0000256" key="9">
    <source>
        <dbReference type="SAM" id="MobiDB-lite"/>
    </source>
</evidence>
<dbReference type="PROSITE" id="PS51419">
    <property type="entry name" value="RAB"/>
    <property type="match status" value="1"/>
</dbReference>
<dbReference type="PROSITE" id="PS51420">
    <property type="entry name" value="RHO"/>
    <property type="match status" value="1"/>
</dbReference>
<keyword evidence="11" id="KW-1185">Reference proteome</keyword>
<keyword evidence="3" id="KW-0488">Methylation</keyword>
<evidence type="ECO:0000256" key="7">
    <source>
        <dbReference type="ARBA" id="ARBA00023288"/>
    </source>
</evidence>
<name>A0A0M0JB56_9EUKA</name>
<keyword evidence="4" id="KW-0547">Nucleotide-binding</keyword>
<dbReference type="EMBL" id="JWZX01003153">
    <property type="protein sequence ID" value="KOO23824.1"/>
    <property type="molecule type" value="Genomic_DNA"/>
</dbReference>
<evidence type="ECO:0000256" key="3">
    <source>
        <dbReference type="ARBA" id="ARBA00022481"/>
    </source>
</evidence>
<keyword evidence="5" id="KW-0653">Protein transport</keyword>
<dbReference type="GO" id="GO:0015031">
    <property type="term" value="P:protein transport"/>
    <property type="evidence" value="ECO:0007669"/>
    <property type="project" value="UniProtKB-KW"/>
</dbReference>
<evidence type="ECO:0000256" key="5">
    <source>
        <dbReference type="ARBA" id="ARBA00022927"/>
    </source>
</evidence>
<keyword evidence="8" id="KW-0636">Prenylation</keyword>
<dbReference type="SMART" id="SM00173">
    <property type="entry name" value="RAS"/>
    <property type="match status" value="1"/>
</dbReference>
<evidence type="ECO:0000313" key="11">
    <source>
        <dbReference type="Proteomes" id="UP000037460"/>
    </source>
</evidence>
<evidence type="ECO:0000313" key="10">
    <source>
        <dbReference type="EMBL" id="KOO23824.1"/>
    </source>
</evidence>
<dbReference type="InterPro" id="IPR001806">
    <property type="entry name" value="Small_GTPase"/>
</dbReference>
<keyword evidence="6" id="KW-0342">GTP-binding</keyword>
<dbReference type="OrthoDB" id="9989112at2759"/>
<dbReference type="FunFam" id="3.40.50.300:FF:001312">
    <property type="entry name" value="Ras-related protein Rab-18"/>
    <property type="match status" value="1"/>
</dbReference>
<dbReference type="PROSITE" id="PS51417">
    <property type="entry name" value="ARF"/>
    <property type="match status" value="1"/>
</dbReference>
<dbReference type="SMART" id="SM00174">
    <property type="entry name" value="RHO"/>
    <property type="match status" value="1"/>
</dbReference>
<dbReference type="PANTHER" id="PTHR47977">
    <property type="entry name" value="RAS-RELATED PROTEIN RAB"/>
    <property type="match status" value="1"/>
</dbReference>
<evidence type="ECO:0000256" key="1">
    <source>
        <dbReference type="ARBA" id="ARBA00006270"/>
    </source>
</evidence>
<dbReference type="PROSITE" id="PS51421">
    <property type="entry name" value="RAS"/>
    <property type="match status" value="1"/>
</dbReference>
<dbReference type="SMART" id="SM00177">
    <property type="entry name" value="ARF"/>
    <property type="match status" value="1"/>
</dbReference>
<reference evidence="11" key="1">
    <citation type="journal article" date="2015" name="PLoS Genet.">
        <title>Genome Sequence and Transcriptome Analyses of Chrysochromulina tobin: Metabolic Tools for Enhanced Algal Fitness in the Prominent Order Prymnesiales (Haptophyceae).</title>
        <authorList>
            <person name="Hovde B.T."/>
            <person name="Deodato C.R."/>
            <person name="Hunsperger H.M."/>
            <person name="Ryken S.A."/>
            <person name="Yost W."/>
            <person name="Jha R.K."/>
            <person name="Patterson J."/>
            <person name="Monnat R.J. Jr."/>
            <person name="Barlow S.B."/>
            <person name="Starkenburg S.R."/>
            <person name="Cattolico R.A."/>
        </authorList>
    </citation>
    <scope>NUCLEOTIDE SEQUENCE</scope>
    <source>
        <strain evidence="11">CCMP291</strain>
    </source>
</reference>
<dbReference type="InterPro" id="IPR027417">
    <property type="entry name" value="P-loop_NTPase"/>
</dbReference>
<dbReference type="Proteomes" id="UP000037460">
    <property type="component" value="Unassembled WGS sequence"/>
</dbReference>
<evidence type="ECO:0000256" key="6">
    <source>
        <dbReference type="ARBA" id="ARBA00023134"/>
    </source>
</evidence>
<organism evidence="10 11">
    <name type="scientific">Chrysochromulina tobinii</name>
    <dbReference type="NCBI Taxonomy" id="1460289"/>
    <lineage>
        <taxon>Eukaryota</taxon>
        <taxon>Haptista</taxon>
        <taxon>Haptophyta</taxon>
        <taxon>Prymnesiophyceae</taxon>
        <taxon>Prymnesiales</taxon>
        <taxon>Chrysochromulinaceae</taxon>
        <taxon>Chrysochromulina</taxon>
    </lineage>
</organism>